<evidence type="ECO:0000256" key="3">
    <source>
        <dbReference type="ARBA" id="ARBA00022547"/>
    </source>
</evidence>
<comment type="function">
    <text evidence="10">F(1)F(0) ATP synthase produces ATP from ADP in the presence of a proton or sodium gradient. F-type ATPases consist of two structural domains, F(1) containing the extramembraneous catalytic core and F(0) containing the membrane proton channel, linked together by a central stalk and a peripheral stalk. During catalysis, ATP synthesis in the catalytic domain of F(1) is coupled via a rotary mechanism of the central stalk subunits to proton translocation.</text>
</comment>
<feature type="coiled-coil region" evidence="12">
    <location>
        <begin position="15"/>
        <end position="63"/>
    </location>
</feature>
<keyword evidence="7 11" id="KW-0406">Ion transport</keyword>
<keyword evidence="13" id="KW-0150">Chloroplast</keyword>
<keyword evidence="8" id="KW-0472">Membrane</keyword>
<dbReference type="EMBL" id="MN853876">
    <property type="protein sequence ID" value="QHD45130.1"/>
    <property type="molecule type" value="Genomic_DNA"/>
</dbReference>
<evidence type="ECO:0000256" key="12">
    <source>
        <dbReference type="SAM" id="Coils"/>
    </source>
</evidence>
<dbReference type="PANTHER" id="PTHR34264">
    <property type="entry name" value="ATP SYNTHASE SUBUNIT B, CHLOROPLASTIC"/>
    <property type="match status" value="1"/>
</dbReference>
<dbReference type="GO" id="GO:0015078">
    <property type="term" value="F:proton transmembrane transporter activity"/>
    <property type="evidence" value="ECO:0007669"/>
    <property type="project" value="InterPro"/>
</dbReference>
<keyword evidence="3 11" id="KW-0138">CF(0)</keyword>
<evidence type="ECO:0000256" key="7">
    <source>
        <dbReference type="ARBA" id="ARBA00023065"/>
    </source>
</evidence>
<protein>
    <submittedName>
        <fullName evidence="13">ATP synthase subunit b</fullName>
    </submittedName>
</protein>
<keyword evidence="9" id="KW-0066">ATP synthesis</keyword>
<evidence type="ECO:0000256" key="8">
    <source>
        <dbReference type="ARBA" id="ARBA00023136"/>
    </source>
</evidence>
<keyword evidence="4 11" id="KW-0812">Transmembrane</keyword>
<keyword evidence="6" id="KW-1133">Transmembrane helix</keyword>
<keyword evidence="13" id="KW-0934">Plastid</keyword>
<name>A0A6B9PRS6_CODFR</name>
<reference evidence="13" key="1">
    <citation type="submission" date="2019-12" db="EMBL/GenBank/DDBJ databases">
        <authorList>
            <person name="Han H."/>
        </authorList>
    </citation>
    <scope>NUCLEOTIDE SEQUENCE</scope>
</reference>
<dbReference type="AlphaFoldDB" id="A0A6B9PRS6"/>
<keyword evidence="12" id="KW-0175">Coiled coil</keyword>
<evidence type="ECO:0000256" key="9">
    <source>
        <dbReference type="ARBA" id="ARBA00023310"/>
    </source>
</evidence>
<evidence type="ECO:0000256" key="2">
    <source>
        <dbReference type="ARBA" id="ARBA00022448"/>
    </source>
</evidence>
<evidence type="ECO:0000256" key="4">
    <source>
        <dbReference type="ARBA" id="ARBA00022692"/>
    </source>
</evidence>
<accession>A0A6B9PRS6</accession>
<evidence type="ECO:0000256" key="6">
    <source>
        <dbReference type="ARBA" id="ARBA00022989"/>
    </source>
</evidence>
<evidence type="ECO:0000256" key="11">
    <source>
        <dbReference type="RuleBase" id="RU003848"/>
    </source>
</evidence>
<evidence type="ECO:0000256" key="5">
    <source>
        <dbReference type="ARBA" id="ARBA00022781"/>
    </source>
</evidence>
<keyword evidence="2 11" id="KW-0813">Transport</keyword>
<sequence>MVLTIIISFVGDTLKSILNNRKQTILLNIQEAQNREKEAQQNLKRAKEAFQKAQQKVFNIQQNSIDTIQQDEYKLTQKTQEEIERLYTVKQEIILFQKQKLVKEILKHIIDAAFEKVYQKLEQNATLQFKKEVMDAYILLFCDYQN</sequence>
<dbReference type="GO" id="GO:0045259">
    <property type="term" value="C:proton-transporting ATP synthase complex"/>
    <property type="evidence" value="ECO:0007669"/>
    <property type="project" value="UniProtKB-KW"/>
</dbReference>
<dbReference type="PANTHER" id="PTHR34264:SF3">
    <property type="entry name" value="ATP SYNTHASE SUBUNIT B, CHLOROPLASTIC"/>
    <property type="match status" value="1"/>
</dbReference>
<proteinExistence type="inferred from homology"/>
<dbReference type="InterPro" id="IPR002146">
    <property type="entry name" value="ATP_synth_b/b'su_bac/chlpt"/>
</dbReference>
<geneLocation type="chloroplast" evidence="13"/>
<dbReference type="Pfam" id="PF00430">
    <property type="entry name" value="ATP-synt_B"/>
    <property type="match status" value="1"/>
</dbReference>
<keyword evidence="5 11" id="KW-0375">Hydrogen ion transport</keyword>
<evidence type="ECO:0000313" key="13">
    <source>
        <dbReference type="EMBL" id="QHD45130.1"/>
    </source>
</evidence>
<comment type="subcellular location">
    <subcellularLocation>
        <location evidence="1">Membrane</location>
        <topology evidence="1">Single-pass membrane protein</topology>
    </subcellularLocation>
</comment>
<organism evidence="13">
    <name type="scientific">Codium fragile</name>
    <name type="common">Dead man's fingers</name>
    <name type="synonym">Green alga</name>
    <dbReference type="NCBI Taxonomy" id="3133"/>
    <lineage>
        <taxon>Eukaryota</taxon>
        <taxon>Viridiplantae</taxon>
        <taxon>Chlorophyta</taxon>
        <taxon>core chlorophytes</taxon>
        <taxon>Ulvophyceae</taxon>
        <taxon>TCBD clade</taxon>
        <taxon>Bryopsidales</taxon>
        <taxon>Bryopsidineae</taxon>
        <taxon>Codiaceae</taxon>
        <taxon>Codium</taxon>
    </lineage>
</organism>
<comment type="similarity">
    <text evidence="11">Belongs to the ATPase B chain family.</text>
</comment>
<dbReference type="CDD" id="cd06503">
    <property type="entry name" value="ATP-synt_Fo_b"/>
    <property type="match status" value="1"/>
</dbReference>
<evidence type="ECO:0000256" key="1">
    <source>
        <dbReference type="ARBA" id="ARBA00004167"/>
    </source>
</evidence>
<gene>
    <name evidence="13" type="primary">atpF</name>
</gene>
<evidence type="ECO:0000256" key="10">
    <source>
        <dbReference type="ARBA" id="ARBA00025198"/>
    </source>
</evidence>
<dbReference type="GO" id="GO:0015986">
    <property type="term" value="P:proton motive force-driven ATP synthesis"/>
    <property type="evidence" value="ECO:0007669"/>
    <property type="project" value="InterPro"/>
</dbReference>